<dbReference type="InterPro" id="IPR004183">
    <property type="entry name" value="Xdiol_dOase_suB"/>
</dbReference>
<dbReference type="OrthoDB" id="8673673at2"/>
<keyword evidence="2" id="KW-0560">Oxidoreductase</keyword>
<sequence length="339" mass="36967">MAQVVLGMATSHGPMLSTPASDWGQRIPADMANQAHSYRGNTYTFDELIALRKDDDIAGQVTPSVWEAKHSRCQLALQQLADTWESARPDVAIIFGNDQMELFSDENIPAFAAYVGETIYNKEYDAGKMANLPIGIPISVPGHIPPGGAEYSGCPDLASHIVQSLGKDAFDVSVLRGFPQHHATIPHAFGFVYRQLMRDRVIPSVPLFINTFYAPNQPTASRCRHFGQAVLHAVKSWPEDLRIALIASGGLSHFVIDEALDKVVLDALKSGQVDAFDAIDESFYQSGSSEIKNWIPLAAAMAELQWPARIVDYVPCYRSDAGTGNAMGFVCWVPEGSDG</sequence>
<dbReference type="GO" id="GO:0008198">
    <property type="term" value="F:ferrous iron binding"/>
    <property type="evidence" value="ECO:0007669"/>
    <property type="project" value="InterPro"/>
</dbReference>
<evidence type="ECO:0000259" key="1">
    <source>
        <dbReference type="Pfam" id="PF02900"/>
    </source>
</evidence>
<comment type="caution">
    <text evidence="2">The sequence shown here is derived from an EMBL/GenBank/DDBJ whole genome shotgun (WGS) entry which is preliminary data.</text>
</comment>
<keyword evidence="3" id="KW-1185">Reference proteome</keyword>
<protein>
    <submittedName>
        <fullName evidence="2">3-O-methylgallate 3,4-dioxygenase</fullName>
    </submittedName>
</protein>
<dbReference type="AlphaFoldDB" id="A0A366H150"/>
<gene>
    <name evidence="2" type="ORF">DFR37_11746</name>
</gene>
<keyword evidence="2" id="KW-0223">Dioxygenase</keyword>
<evidence type="ECO:0000313" key="2">
    <source>
        <dbReference type="EMBL" id="RBP35442.1"/>
    </source>
</evidence>
<accession>A0A366H150</accession>
<organism evidence="2 3">
    <name type="scientific">Eoetvoesiella caeni</name>
    <dbReference type="NCBI Taxonomy" id="645616"/>
    <lineage>
        <taxon>Bacteria</taxon>
        <taxon>Pseudomonadati</taxon>
        <taxon>Pseudomonadota</taxon>
        <taxon>Betaproteobacteria</taxon>
        <taxon>Burkholderiales</taxon>
        <taxon>Alcaligenaceae</taxon>
        <taxon>Eoetvoesiella</taxon>
    </lineage>
</organism>
<dbReference type="Proteomes" id="UP000253628">
    <property type="component" value="Unassembled WGS sequence"/>
</dbReference>
<dbReference type="EMBL" id="QNRQ01000017">
    <property type="protein sequence ID" value="RBP35442.1"/>
    <property type="molecule type" value="Genomic_DNA"/>
</dbReference>
<feature type="domain" description="Extradiol ring-cleavage dioxygenase class III enzyme subunit B" evidence="1">
    <location>
        <begin position="77"/>
        <end position="307"/>
    </location>
</feature>
<reference evidence="2 3" key="1">
    <citation type="submission" date="2018-06" db="EMBL/GenBank/DDBJ databases">
        <title>Genomic Encyclopedia of Type Strains, Phase IV (KMG-IV): sequencing the most valuable type-strain genomes for metagenomic binning, comparative biology and taxonomic classification.</title>
        <authorList>
            <person name="Goeker M."/>
        </authorList>
    </citation>
    <scope>NUCLEOTIDE SEQUENCE [LARGE SCALE GENOMIC DNA]</scope>
    <source>
        <strain evidence="2 3">DSM 25520</strain>
    </source>
</reference>
<dbReference type="GO" id="GO:0016702">
    <property type="term" value="F:oxidoreductase activity, acting on single donors with incorporation of molecular oxygen, incorporation of two atoms of oxygen"/>
    <property type="evidence" value="ECO:0007669"/>
    <property type="project" value="UniProtKB-ARBA"/>
</dbReference>
<proteinExistence type="predicted"/>
<evidence type="ECO:0000313" key="3">
    <source>
        <dbReference type="Proteomes" id="UP000253628"/>
    </source>
</evidence>
<dbReference type="Gene3D" id="3.40.830.10">
    <property type="entry name" value="LigB-like"/>
    <property type="match status" value="1"/>
</dbReference>
<dbReference type="InterPro" id="IPR034938">
    <property type="entry name" value="3MGA_Dioxygenase"/>
</dbReference>
<name>A0A366H150_9BURK</name>
<dbReference type="CDD" id="cd07366">
    <property type="entry name" value="3MGA_Dioxygenase"/>
    <property type="match status" value="1"/>
</dbReference>
<dbReference type="Pfam" id="PF02900">
    <property type="entry name" value="LigB"/>
    <property type="match status" value="1"/>
</dbReference>
<dbReference type="RefSeq" id="WP_113935026.1">
    <property type="nucleotide sequence ID" value="NZ_JACCEU010000013.1"/>
</dbReference>
<dbReference type="SUPFAM" id="SSF53213">
    <property type="entry name" value="LigB-like"/>
    <property type="match status" value="1"/>
</dbReference>